<name>I0HFT0_ACTM4</name>
<proteinExistence type="predicted"/>
<dbReference type="EMBL" id="AP012319">
    <property type="protein sequence ID" value="BAL91867.1"/>
    <property type="molecule type" value="Genomic_DNA"/>
</dbReference>
<reference evidence="2 3" key="1">
    <citation type="submission" date="2012-02" db="EMBL/GenBank/DDBJ databases">
        <title>Complete genome sequence of Actinoplanes missouriensis 431 (= NBRC 102363).</title>
        <authorList>
            <person name="Ohnishi Y."/>
            <person name="Ishikawa J."/>
            <person name="Sekine M."/>
            <person name="Hosoyama A."/>
            <person name="Harada T."/>
            <person name="Narita H."/>
            <person name="Hata T."/>
            <person name="Konno Y."/>
            <person name="Tutikane K."/>
            <person name="Fujita N."/>
            <person name="Horinouchi S."/>
            <person name="Hayakawa M."/>
        </authorList>
    </citation>
    <scope>NUCLEOTIDE SEQUENCE [LARGE SCALE GENOMIC DNA]</scope>
    <source>
        <strain evidence="3">ATCC 14538 / DSM 43046 / CBS 188.64 / JCM 3121 / NBRC 102363 / NCIMB 12654 / NRRL B-3342 / UNCC 431</strain>
    </source>
</reference>
<dbReference type="Proteomes" id="UP000007882">
    <property type="component" value="Chromosome"/>
</dbReference>
<feature type="region of interest" description="Disordered" evidence="1">
    <location>
        <begin position="36"/>
        <end position="75"/>
    </location>
</feature>
<dbReference type="HOGENOM" id="CLU_2662830_0_0_11"/>
<accession>I0HFT0</accession>
<evidence type="ECO:0000313" key="3">
    <source>
        <dbReference type="Proteomes" id="UP000007882"/>
    </source>
</evidence>
<dbReference type="AlphaFoldDB" id="I0HFT0"/>
<protein>
    <submittedName>
        <fullName evidence="2">Uncharacterized protein</fullName>
    </submittedName>
</protein>
<organism evidence="2 3">
    <name type="scientific">Actinoplanes missouriensis (strain ATCC 14538 / DSM 43046 / CBS 188.64 / JCM 3121 / NBRC 102363 / NCIMB 12654 / NRRL B-3342 / UNCC 431)</name>
    <dbReference type="NCBI Taxonomy" id="512565"/>
    <lineage>
        <taxon>Bacteria</taxon>
        <taxon>Bacillati</taxon>
        <taxon>Actinomycetota</taxon>
        <taxon>Actinomycetes</taxon>
        <taxon>Micromonosporales</taxon>
        <taxon>Micromonosporaceae</taxon>
        <taxon>Actinoplanes</taxon>
    </lineage>
</organism>
<evidence type="ECO:0000256" key="1">
    <source>
        <dbReference type="SAM" id="MobiDB-lite"/>
    </source>
</evidence>
<dbReference type="STRING" id="512565.AMIS_66470"/>
<gene>
    <name evidence="2" type="ordered locus">AMIS_66470</name>
</gene>
<dbReference type="KEGG" id="ams:AMIS_66470"/>
<feature type="compositionally biased region" description="Basic and acidic residues" evidence="1">
    <location>
        <begin position="61"/>
        <end position="75"/>
    </location>
</feature>
<keyword evidence="3" id="KW-1185">Reference proteome</keyword>
<sequence length="75" mass="8002">MPDAGSGWSGERRGNRPVVDVLTRGHVARALCREGNAVGGGNSARVRGGKYGERGGSQEAAPRESRRTHDMLHFS</sequence>
<evidence type="ECO:0000313" key="2">
    <source>
        <dbReference type="EMBL" id="BAL91867.1"/>
    </source>
</evidence>